<feature type="domain" description="Nuf2 DHR10-like" evidence="14">
    <location>
        <begin position="358"/>
        <end position="445"/>
    </location>
</feature>
<feature type="compositionally biased region" description="Polar residues" evidence="12">
    <location>
        <begin position="63"/>
        <end position="77"/>
    </location>
</feature>
<evidence type="ECO:0000256" key="9">
    <source>
        <dbReference type="ARBA" id="ARBA00023306"/>
    </source>
</evidence>
<dbReference type="Pfam" id="PF18595">
    <property type="entry name" value="Nuf2_DHR10-like"/>
    <property type="match status" value="1"/>
</dbReference>
<reference evidence="15" key="1">
    <citation type="submission" date="2021-11" db="EMBL/GenBank/DDBJ databases">
        <authorList>
            <person name="Herlambang A."/>
            <person name="Guo Y."/>
            <person name="Takashima Y."/>
            <person name="Nishizawa T."/>
        </authorList>
    </citation>
    <scope>NUCLEOTIDE SEQUENCE</scope>
    <source>
        <strain evidence="15">E1425</strain>
    </source>
</reference>
<feature type="domain" description="Kinetochore protein Nuf2 N-terminal" evidence="13">
    <location>
        <begin position="84"/>
        <end position="219"/>
    </location>
</feature>
<keyword evidence="9" id="KW-0131">Cell cycle</keyword>
<keyword evidence="10" id="KW-0137">Centromere</keyword>
<evidence type="ECO:0000256" key="8">
    <source>
        <dbReference type="ARBA" id="ARBA00023242"/>
    </source>
</evidence>
<dbReference type="GO" id="GO:0031262">
    <property type="term" value="C:Ndc80 complex"/>
    <property type="evidence" value="ECO:0007669"/>
    <property type="project" value="InterPro"/>
</dbReference>
<dbReference type="InterPro" id="IPR041112">
    <property type="entry name" value="Nuf2_DHR10-like"/>
</dbReference>
<comment type="caution">
    <text evidence="15">The sequence shown here is derived from an EMBL/GenBank/DDBJ whole genome shotgun (WGS) entry which is preliminary data.</text>
</comment>
<keyword evidence="6" id="KW-0498">Mitosis</keyword>
<feature type="region of interest" description="Disordered" evidence="12">
    <location>
        <begin position="1"/>
        <end position="77"/>
    </location>
</feature>
<keyword evidence="4" id="KW-0158">Chromosome</keyword>
<name>A0A9P3HKG7_9FUNG</name>
<evidence type="ECO:0000259" key="13">
    <source>
        <dbReference type="Pfam" id="PF03800"/>
    </source>
</evidence>
<keyword evidence="7 11" id="KW-0175">Coiled coil</keyword>
<dbReference type="Proteomes" id="UP000827284">
    <property type="component" value="Unassembled WGS sequence"/>
</dbReference>
<evidence type="ECO:0000256" key="7">
    <source>
        <dbReference type="ARBA" id="ARBA00023054"/>
    </source>
</evidence>
<dbReference type="OrthoDB" id="8194677at2759"/>
<feature type="compositionally biased region" description="Gly residues" evidence="12">
    <location>
        <begin position="17"/>
        <end position="32"/>
    </location>
</feature>
<evidence type="ECO:0000313" key="15">
    <source>
        <dbReference type="EMBL" id="GJJ78148.1"/>
    </source>
</evidence>
<dbReference type="AlphaFoldDB" id="A0A9P3HKG7"/>
<gene>
    <name evidence="15" type="ORF">EMPS_10507</name>
</gene>
<evidence type="ECO:0000256" key="11">
    <source>
        <dbReference type="SAM" id="Coils"/>
    </source>
</evidence>
<dbReference type="InterPro" id="IPR005549">
    <property type="entry name" value="Kinetochore_Nuf2_N"/>
</dbReference>
<feature type="coiled-coil region" evidence="11">
    <location>
        <begin position="377"/>
        <end position="432"/>
    </location>
</feature>
<feature type="coiled-coil region" evidence="11">
    <location>
        <begin position="227"/>
        <end position="317"/>
    </location>
</feature>
<comment type="similarity">
    <text evidence="3">Belongs to the NUF2 family.</text>
</comment>
<dbReference type="InterPro" id="IPR038275">
    <property type="entry name" value="Nuf2_N_sf"/>
</dbReference>
<dbReference type="Pfam" id="PF03800">
    <property type="entry name" value="Nuf2"/>
    <property type="match status" value="1"/>
</dbReference>
<evidence type="ECO:0000256" key="10">
    <source>
        <dbReference type="ARBA" id="ARBA00023328"/>
    </source>
</evidence>
<reference evidence="15" key="2">
    <citation type="journal article" date="2022" name="Microbiol. Resour. Announc.">
        <title>Whole-Genome Sequence of Entomortierella parvispora E1425, a Mucoromycotan Fungus Associated with Burkholderiaceae-Related Endosymbiotic Bacteria.</title>
        <authorList>
            <person name="Herlambang A."/>
            <person name="Guo Y."/>
            <person name="Takashima Y."/>
            <person name="Narisawa K."/>
            <person name="Ohta H."/>
            <person name="Nishizawa T."/>
        </authorList>
    </citation>
    <scope>NUCLEOTIDE SEQUENCE</scope>
    <source>
        <strain evidence="15">E1425</strain>
    </source>
</reference>
<keyword evidence="16" id="KW-1185">Reference proteome</keyword>
<evidence type="ECO:0000256" key="4">
    <source>
        <dbReference type="ARBA" id="ARBA00022454"/>
    </source>
</evidence>
<keyword evidence="5" id="KW-0132">Cell division</keyword>
<keyword evidence="8" id="KW-0539">Nucleus</keyword>
<dbReference type="Gene3D" id="1.10.418.60">
    <property type="entry name" value="Ncd80 complex, Nuf2 subunit"/>
    <property type="match status" value="1"/>
</dbReference>
<evidence type="ECO:0000313" key="16">
    <source>
        <dbReference type="Proteomes" id="UP000827284"/>
    </source>
</evidence>
<feature type="compositionally biased region" description="Low complexity" evidence="12">
    <location>
        <begin position="33"/>
        <end position="50"/>
    </location>
</feature>
<evidence type="ECO:0000259" key="14">
    <source>
        <dbReference type="Pfam" id="PF18595"/>
    </source>
</evidence>
<accession>A0A9P3HKG7</accession>
<proteinExistence type="inferred from homology"/>
<organism evidence="15 16">
    <name type="scientific">Entomortierella parvispora</name>
    <dbReference type="NCBI Taxonomy" id="205924"/>
    <lineage>
        <taxon>Eukaryota</taxon>
        <taxon>Fungi</taxon>
        <taxon>Fungi incertae sedis</taxon>
        <taxon>Mucoromycota</taxon>
        <taxon>Mortierellomycotina</taxon>
        <taxon>Mortierellomycetes</taxon>
        <taxon>Mortierellales</taxon>
        <taxon>Mortierellaceae</taxon>
        <taxon>Entomortierella</taxon>
    </lineage>
</organism>
<evidence type="ECO:0000256" key="12">
    <source>
        <dbReference type="SAM" id="MobiDB-lite"/>
    </source>
</evidence>
<protein>
    <submittedName>
        <fullName evidence="15">Kinetochore protein Nuf2</fullName>
    </submittedName>
</protein>
<evidence type="ECO:0000256" key="1">
    <source>
        <dbReference type="ARBA" id="ARBA00004123"/>
    </source>
</evidence>
<dbReference type="EMBL" id="BQFW01000014">
    <property type="protein sequence ID" value="GJJ78148.1"/>
    <property type="molecule type" value="Genomic_DNA"/>
</dbReference>
<comment type="subcellular location">
    <subcellularLocation>
        <location evidence="2">Chromosome</location>
        <location evidence="2">Centromere</location>
    </subcellularLocation>
    <subcellularLocation>
        <location evidence="1">Nucleus</location>
    </subcellularLocation>
</comment>
<evidence type="ECO:0000256" key="5">
    <source>
        <dbReference type="ARBA" id="ARBA00022618"/>
    </source>
</evidence>
<dbReference type="GO" id="GO:0051301">
    <property type="term" value="P:cell division"/>
    <property type="evidence" value="ECO:0007669"/>
    <property type="project" value="UniProtKB-KW"/>
</dbReference>
<evidence type="ECO:0000256" key="2">
    <source>
        <dbReference type="ARBA" id="ARBA00004584"/>
    </source>
</evidence>
<evidence type="ECO:0000256" key="3">
    <source>
        <dbReference type="ARBA" id="ARBA00005498"/>
    </source>
</evidence>
<evidence type="ECO:0000256" key="6">
    <source>
        <dbReference type="ARBA" id="ARBA00022776"/>
    </source>
</evidence>
<sequence>MSGRPVSNIPRPNSSSGAGGGMNGPPGNGGVLNGPSSNVSSNIHSSSSASAGGGNSNFGHSVRATSSNAAKPNAGSSNVSSGRYLFPLLKPAQVVQCMADLKLNFTGDDLEKPTPQKIMEVCDTFMDVAQGYIKDVVYLEDIQEMTTSQNPEFVFEAVRFYVFLTQLSRMMRDIGISDFSSRDLTKPEADRARRMISALINFAKFKQEREGKFFEKLKETDNVIERCAKLEEEYDEIFAKLETFKQIRASEGPQIEEHKAKNQLLVEQLEILKAQESDMTKRRDAVSSERNALLAENKELNELIEKATDRLNKMQSMRIEVPENLEEELAQLPVTIEDLQAQSSQLRKQVQSRYAAVERIEAAPKEVQGVQGLMAETLDLQERLQEDTEELDRLRSAMEKRRLELDSVRQRKQQLKNSILAAEQKLMKLKTDQQAKREGLEQKMLEEDRVRGEAEGNLAVGKQLVEEQQKRQQEILAGAAKYARETDQQVEQLKHQFECYSTEILQALKLN</sequence>